<reference evidence="11" key="1">
    <citation type="submission" date="2017-10" db="EMBL/GenBank/DDBJ databases">
        <authorList>
            <person name="Gaisin V.A."/>
            <person name="Rysina M.S."/>
            <person name="Grouzdev D.S."/>
        </authorList>
    </citation>
    <scope>NUCLEOTIDE SEQUENCE [LARGE SCALE GENOMIC DNA]</scope>
    <source>
        <strain evidence="11">V1</strain>
    </source>
</reference>
<dbReference type="CDD" id="cd00433">
    <property type="entry name" value="Peptidase_M17"/>
    <property type="match status" value="1"/>
</dbReference>
<dbReference type="InterPro" id="IPR000819">
    <property type="entry name" value="Peptidase_M17_C"/>
</dbReference>
<evidence type="ECO:0000256" key="6">
    <source>
        <dbReference type="ARBA" id="ARBA00022801"/>
    </source>
</evidence>
<keyword evidence="5 8" id="KW-0645">Protease</keyword>
<dbReference type="NCBIfam" id="NF002074">
    <property type="entry name" value="PRK00913.1-4"/>
    <property type="match status" value="1"/>
</dbReference>
<evidence type="ECO:0000259" key="9">
    <source>
        <dbReference type="PROSITE" id="PS00631"/>
    </source>
</evidence>
<keyword evidence="6 8" id="KW-0378">Hydrolase</keyword>
<dbReference type="GO" id="GO:0030145">
    <property type="term" value="F:manganese ion binding"/>
    <property type="evidence" value="ECO:0007669"/>
    <property type="project" value="UniProtKB-UniRule"/>
</dbReference>
<dbReference type="NCBIfam" id="NF002082">
    <property type="entry name" value="PRK00913.3-4"/>
    <property type="match status" value="1"/>
</dbReference>
<dbReference type="InterPro" id="IPR011356">
    <property type="entry name" value="Leucine_aapep/pepB"/>
</dbReference>
<dbReference type="EC" id="3.4.11.10" evidence="8"/>
<dbReference type="InterPro" id="IPR023042">
    <property type="entry name" value="Peptidase_M17_leu_NH2_pept"/>
</dbReference>
<dbReference type="GO" id="GO:0005737">
    <property type="term" value="C:cytoplasm"/>
    <property type="evidence" value="ECO:0007669"/>
    <property type="project" value="UniProtKB-SubCell"/>
</dbReference>
<feature type="binding site" evidence="8">
    <location>
        <position position="274"/>
    </location>
    <ligand>
        <name>Mn(2+)</name>
        <dbReference type="ChEBI" id="CHEBI:29035"/>
        <label>2</label>
    </ligand>
</feature>
<feature type="active site" evidence="8">
    <location>
        <position position="286"/>
    </location>
</feature>
<evidence type="ECO:0000256" key="7">
    <source>
        <dbReference type="ARBA" id="ARBA00023211"/>
    </source>
</evidence>
<accession>A0A317T8C5</accession>
<dbReference type="Gene3D" id="3.40.630.10">
    <property type="entry name" value="Zn peptidases"/>
    <property type="match status" value="1"/>
</dbReference>
<dbReference type="PRINTS" id="PR00481">
    <property type="entry name" value="LAMNOPPTDASE"/>
</dbReference>
<keyword evidence="7 8" id="KW-0464">Manganese</keyword>
<dbReference type="NCBIfam" id="NF002073">
    <property type="entry name" value="PRK00913.1-2"/>
    <property type="match status" value="1"/>
</dbReference>
<evidence type="ECO:0000256" key="5">
    <source>
        <dbReference type="ARBA" id="ARBA00022670"/>
    </source>
</evidence>
<comment type="catalytic activity">
    <reaction evidence="1 8">
        <text>Release of an N-terminal amino acid, Xaa-|-Yaa-, in which Xaa is preferably Leu, but may be other amino acids including Pro although not Arg or Lys, and Yaa may be Pro. Amino acid amides and methyl esters are also readily hydrolyzed, but rates on arylamides are exceedingly low.</text>
        <dbReference type="EC" id="3.4.11.1"/>
    </reaction>
</comment>
<feature type="binding site" evidence="8">
    <location>
        <position position="356"/>
    </location>
    <ligand>
        <name>Mn(2+)</name>
        <dbReference type="ChEBI" id="CHEBI:29035"/>
        <label>1</label>
    </ligand>
</feature>
<keyword evidence="11" id="KW-1185">Reference proteome</keyword>
<gene>
    <name evidence="8" type="primary">pepA</name>
    <name evidence="10" type="ORF">CR164_00060</name>
</gene>
<dbReference type="PANTHER" id="PTHR11963">
    <property type="entry name" value="LEUCINE AMINOPEPTIDASE-RELATED"/>
    <property type="match status" value="1"/>
</dbReference>
<dbReference type="AlphaFoldDB" id="A0A317T8C5"/>
<dbReference type="EC" id="3.4.11.1" evidence="8"/>
<dbReference type="SUPFAM" id="SSF53187">
    <property type="entry name" value="Zn-dependent exopeptidases"/>
    <property type="match status" value="1"/>
</dbReference>
<organism evidence="10 11">
    <name type="scientific">Prosthecochloris marina</name>
    <dbReference type="NCBI Taxonomy" id="2017681"/>
    <lineage>
        <taxon>Bacteria</taxon>
        <taxon>Pseudomonadati</taxon>
        <taxon>Chlorobiota</taxon>
        <taxon>Chlorobiia</taxon>
        <taxon>Chlorobiales</taxon>
        <taxon>Chlorobiaceae</taxon>
        <taxon>Prosthecochloris</taxon>
    </lineage>
</organism>
<evidence type="ECO:0000256" key="3">
    <source>
        <dbReference type="ARBA" id="ARBA00009528"/>
    </source>
</evidence>
<keyword evidence="4 8" id="KW-0031">Aminopeptidase</keyword>
<dbReference type="InterPro" id="IPR043472">
    <property type="entry name" value="Macro_dom-like"/>
</dbReference>
<dbReference type="SUPFAM" id="SSF52949">
    <property type="entry name" value="Macro domain-like"/>
    <property type="match status" value="1"/>
</dbReference>
<evidence type="ECO:0000313" key="10">
    <source>
        <dbReference type="EMBL" id="PWW82999.1"/>
    </source>
</evidence>
<name>A0A317T8C5_9CHLB</name>
<evidence type="ECO:0000256" key="2">
    <source>
        <dbReference type="ARBA" id="ARBA00000967"/>
    </source>
</evidence>
<protein>
    <recommendedName>
        <fullName evidence="8">Probable cytosol aminopeptidase</fullName>
        <ecNumber evidence="8">3.4.11.1</ecNumber>
    </recommendedName>
    <alternativeName>
        <fullName evidence="8">Leucine aminopeptidase</fullName>
        <shortName evidence="8">LAP</shortName>
        <ecNumber evidence="8">3.4.11.10</ecNumber>
    </alternativeName>
    <alternativeName>
        <fullName evidence="8">Leucyl aminopeptidase</fullName>
    </alternativeName>
</protein>
<dbReference type="Proteomes" id="UP000246278">
    <property type="component" value="Unassembled WGS sequence"/>
</dbReference>
<dbReference type="Pfam" id="PF00883">
    <property type="entry name" value="Peptidase_M17"/>
    <property type="match status" value="1"/>
</dbReference>
<evidence type="ECO:0000256" key="4">
    <source>
        <dbReference type="ARBA" id="ARBA00022438"/>
    </source>
</evidence>
<evidence type="ECO:0000256" key="8">
    <source>
        <dbReference type="HAMAP-Rule" id="MF_00181"/>
    </source>
</evidence>
<comment type="cofactor">
    <cofactor evidence="8">
        <name>Mn(2+)</name>
        <dbReference type="ChEBI" id="CHEBI:29035"/>
    </cofactor>
    <text evidence="8">Binds 2 manganese ions per subunit.</text>
</comment>
<feature type="binding site" evidence="8">
    <location>
        <position position="279"/>
    </location>
    <ligand>
        <name>Mn(2+)</name>
        <dbReference type="ChEBI" id="CHEBI:29035"/>
        <label>2</label>
    </ligand>
</feature>
<dbReference type="OrthoDB" id="9809354at2"/>
<dbReference type="GO" id="GO:0006508">
    <property type="term" value="P:proteolysis"/>
    <property type="evidence" value="ECO:0007669"/>
    <property type="project" value="UniProtKB-KW"/>
</dbReference>
<proteinExistence type="inferred from homology"/>
<comment type="similarity">
    <text evidence="3 8">Belongs to the peptidase M17 family.</text>
</comment>
<keyword evidence="8" id="KW-0963">Cytoplasm</keyword>
<feature type="domain" description="Cytosol aminopeptidase" evidence="9">
    <location>
        <begin position="354"/>
        <end position="361"/>
    </location>
</feature>
<evidence type="ECO:0000256" key="1">
    <source>
        <dbReference type="ARBA" id="ARBA00000135"/>
    </source>
</evidence>
<comment type="subcellular location">
    <subcellularLocation>
        <location evidence="8">Cytoplasm</location>
    </subcellularLocation>
</comment>
<evidence type="ECO:0000313" key="11">
    <source>
        <dbReference type="Proteomes" id="UP000246278"/>
    </source>
</evidence>
<comment type="catalytic activity">
    <reaction evidence="2 8">
        <text>Release of an N-terminal amino acid, preferentially leucine, but not glutamic or aspartic acids.</text>
        <dbReference type="EC" id="3.4.11.10"/>
    </reaction>
</comment>
<feature type="binding site" evidence="8">
    <location>
        <position position="358"/>
    </location>
    <ligand>
        <name>Mn(2+)</name>
        <dbReference type="ChEBI" id="CHEBI:29035"/>
        <label>2</label>
    </ligand>
</feature>
<dbReference type="PROSITE" id="PS00631">
    <property type="entry name" value="CYTOSOL_AP"/>
    <property type="match status" value="1"/>
</dbReference>
<feature type="active site" evidence="8">
    <location>
        <position position="360"/>
    </location>
</feature>
<feature type="binding site" evidence="8">
    <location>
        <position position="297"/>
    </location>
    <ligand>
        <name>Mn(2+)</name>
        <dbReference type="ChEBI" id="CHEBI:29035"/>
        <label>2</label>
    </ligand>
</feature>
<dbReference type="GO" id="GO:0070006">
    <property type="term" value="F:metalloaminopeptidase activity"/>
    <property type="evidence" value="ECO:0007669"/>
    <property type="project" value="InterPro"/>
</dbReference>
<dbReference type="PANTHER" id="PTHR11963:SF23">
    <property type="entry name" value="CYTOSOL AMINOPEPTIDASE"/>
    <property type="match status" value="1"/>
</dbReference>
<keyword evidence="8" id="KW-0479">Metal-binding</keyword>
<comment type="caution">
    <text evidence="10">The sequence shown here is derived from an EMBL/GenBank/DDBJ whole genome shotgun (WGS) entry which is preliminary data.</text>
</comment>
<dbReference type="EMBL" id="PDNZ01000001">
    <property type="protein sequence ID" value="PWW82999.1"/>
    <property type="molecule type" value="Genomic_DNA"/>
</dbReference>
<dbReference type="Pfam" id="PF02789">
    <property type="entry name" value="Peptidase_M17_N"/>
    <property type="match status" value="1"/>
</dbReference>
<dbReference type="HAMAP" id="MF_00181">
    <property type="entry name" value="Cytosol_peptidase_M17"/>
    <property type="match status" value="1"/>
</dbReference>
<dbReference type="InterPro" id="IPR008283">
    <property type="entry name" value="Peptidase_M17_N"/>
</dbReference>
<feature type="binding site" evidence="8">
    <location>
        <position position="279"/>
    </location>
    <ligand>
        <name>Mn(2+)</name>
        <dbReference type="ChEBI" id="CHEBI:29035"/>
        <label>1</label>
    </ligand>
</feature>
<feature type="binding site" evidence="8">
    <location>
        <position position="358"/>
    </location>
    <ligand>
        <name>Mn(2+)</name>
        <dbReference type="ChEBI" id="CHEBI:29035"/>
        <label>1</label>
    </ligand>
</feature>
<comment type="function">
    <text evidence="8">Presumably involved in the processing and regular turnover of intracellular proteins. Catalyzes the removal of unsubstituted N-terminal amino acids from various peptides.</text>
</comment>
<dbReference type="Gene3D" id="3.40.220.10">
    <property type="entry name" value="Leucine Aminopeptidase, subunit E, domain 1"/>
    <property type="match status" value="1"/>
</dbReference>
<sequence>MLNITVTKSSLKNLKSDLLVMPFTVKELRRDAEKAFEAFGLDKGALKDFKGKSGDSLVLYSGGSKLKAPRVLLLGLGEMGEAEDLRKSATAVARHIKSLRVKNLVLDCSSVSSWAHSIKESTSMMAELFVDSILYGLYSFDRLKSGKLEKKKGKEKEEKARIGELKIRVNAGNVKDVEDGVRSGRIIADARCLARDLVNLPGNLLNAEDIAEAARNSAEKSGCKVTVFHKEEIEELGMGGLQAVNKGSYAPPTFTVLEYEPADQPVATVALVGKGVTFDSGGISLKPSSAMDEMKCDMAGAASVIGTVEAVALLGLPLRVIGFIPATDNMPGGAAQTPGDVITTYSGITVEVGNTDAEGRLILADALSYAVQKYEPDAVIDLATLTGACIVSLGYSVAGLFSNNDKFAGKIYEAGRKSGEKVWRMPTWVEYDELIKSEVADVHNAGAKGAGSITAAKFLEKFINGHKTWAHLDIAGPAFSAKKGKTIPGGTGFGVRLLVDLLRDWE</sequence>